<gene>
    <name evidence="2" type="ORF">SAMN05216474_0323</name>
</gene>
<accession>A0A1I6XMS9</accession>
<keyword evidence="3" id="KW-1185">Reference proteome</keyword>
<dbReference type="RefSeq" id="WP_090245601.1">
    <property type="nucleotide sequence ID" value="NZ_FPAS01000001.1"/>
</dbReference>
<dbReference type="Pfam" id="PF00027">
    <property type="entry name" value="cNMP_binding"/>
    <property type="match status" value="1"/>
</dbReference>
<dbReference type="GO" id="GO:0003700">
    <property type="term" value="F:DNA-binding transcription factor activity"/>
    <property type="evidence" value="ECO:0007669"/>
    <property type="project" value="TreeGrafter"/>
</dbReference>
<dbReference type="EMBL" id="FPAS01000001">
    <property type="protein sequence ID" value="SFT39610.1"/>
    <property type="molecule type" value="Genomic_DNA"/>
</dbReference>
<dbReference type="InterPro" id="IPR000595">
    <property type="entry name" value="cNMP-bd_dom"/>
</dbReference>
<dbReference type="GO" id="GO:0005829">
    <property type="term" value="C:cytosol"/>
    <property type="evidence" value="ECO:0007669"/>
    <property type="project" value="TreeGrafter"/>
</dbReference>
<sequence>MIELKQQFPQLSESCLVDLKEAVNYIQTKTNELLVREGEYANKAFFILEGSARAYYLKEGKDITDWFALENDFISAIVSFFSAEPSPHFIETLEPSKLLVISKDAIEELAIKHADFEVLYRQIITNTMLQQQRRLNAILFQRAENRYHQMLDNYPGITQRVPLTHIASYLGITLETLSRIRGKLLKS</sequence>
<dbReference type="PROSITE" id="PS50042">
    <property type="entry name" value="CNMP_BINDING_3"/>
    <property type="match status" value="1"/>
</dbReference>
<protein>
    <submittedName>
        <fullName evidence="2">cAMP-binding domain of CRP or a regulatory subunit of cAMP-dependent protein kinases</fullName>
    </submittedName>
</protein>
<dbReference type="AlphaFoldDB" id="A0A1I6XMS9"/>
<dbReference type="STRING" id="477690.SAMN05216474_0323"/>
<dbReference type="InterPro" id="IPR014710">
    <property type="entry name" value="RmlC-like_jellyroll"/>
</dbReference>
<feature type="domain" description="Cyclic nucleotide-binding" evidence="1">
    <location>
        <begin position="7"/>
        <end position="109"/>
    </location>
</feature>
<dbReference type="OrthoDB" id="680421at2"/>
<dbReference type="InterPro" id="IPR018490">
    <property type="entry name" value="cNMP-bd_dom_sf"/>
</dbReference>
<dbReference type="SUPFAM" id="SSF51206">
    <property type="entry name" value="cAMP-binding domain-like"/>
    <property type="match status" value="1"/>
</dbReference>
<keyword evidence="2" id="KW-0808">Transferase</keyword>
<dbReference type="Gene3D" id="2.60.120.10">
    <property type="entry name" value="Jelly Rolls"/>
    <property type="match status" value="1"/>
</dbReference>
<dbReference type="CDD" id="cd00038">
    <property type="entry name" value="CAP_ED"/>
    <property type="match status" value="1"/>
</dbReference>
<reference evidence="2 3" key="1">
    <citation type="submission" date="2016-10" db="EMBL/GenBank/DDBJ databases">
        <authorList>
            <person name="de Groot N.N."/>
        </authorList>
    </citation>
    <scope>NUCLEOTIDE SEQUENCE [LARGE SCALE GENOMIC DNA]</scope>
    <source>
        <strain evidence="2 3">CGMCC 1.7005</strain>
    </source>
</reference>
<dbReference type="GO" id="GO:0016301">
    <property type="term" value="F:kinase activity"/>
    <property type="evidence" value="ECO:0007669"/>
    <property type="project" value="UniProtKB-KW"/>
</dbReference>
<dbReference type="SMART" id="SM00100">
    <property type="entry name" value="cNMP"/>
    <property type="match status" value="1"/>
</dbReference>
<keyword evidence="2" id="KW-0418">Kinase</keyword>
<evidence type="ECO:0000259" key="1">
    <source>
        <dbReference type="PROSITE" id="PS50042"/>
    </source>
</evidence>
<organism evidence="2 3">
    <name type="scientific">Lishizhenia tianjinensis</name>
    <dbReference type="NCBI Taxonomy" id="477690"/>
    <lineage>
        <taxon>Bacteria</taxon>
        <taxon>Pseudomonadati</taxon>
        <taxon>Bacteroidota</taxon>
        <taxon>Flavobacteriia</taxon>
        <taxon>Flavobacteriales</taxon>
        <taxon>Crocinitomicaceae</taxon>
        <taxon>Lishizhenia</taxon>
    </lineage>
</organism>
<dbReference type="InterPro" id="IPR050397">
    <property type="entry name" value="Env_Response_Regulators"/>
</dbReference>
<name>A0A1I6XMS9_9FLAO</name>
<dbReference type="PANTHER" id="PTHR24567:SF76">
    <property type="entry name" value="CYCLIC NUCLEOTIDE-BINDING DOMAIN PROTEIN"/>
    <property type="match status" value="1"/>
</dbReference>
<proteinExistence type="predicted"/>
<dbReference type="Proteomes" id="UP000236454">
    <property type="component" value="Unassembled WGS sequence"/>
</dbReference>
<dbReference type="PANTHER" id="PTHR24567">
    <property type="entry name" value="CRP FAMILY TRANSCRIPTIONAL REGULATORY PROTEIN"/>
    <property type="match status" value="1"/>
</dbReference>
<evidence type="ECO:0000313" key="2">
    <source>
        <dbReference type="EMBL" id="SFT39610.1"/>
    </source>
</evidence>
<evidence type="ECO:0000313" key="3">
    <source>
        <dbReference type="Proteomes" id="UP000236454"/>
    </source>
</evidence>